<dbReference type="Pfam" id="PF12642">
    <property type="entry name" value="TpcC"/>
    <property type="match status" value="1"/>
</dbReference>
<feature type="compositionally biased region" description="Low complexity" evidence="1">
    <location>
        <begin position="17"/>
        <end position="27"/>
    </location>
</feature>
<dbReference type="CDD" id="cd16386">
    <property type="entry name" value="TcpC_N"/>
    <property type="match status" value="1"/>
</dbReference>
<accession>A0ABP3FQT9</accession>
<protein>
    <recommendedName>
        <fullName evidence="4">Conjugative transposon protein TcpC</fullName>
    </recommendedName>
</protein>
<evidence type="ECO:0000256" key="1">
    <source>
        <dbReference type="SAM" id="MobiDB-lite"/>
    </source>
</evidence>
<gene>
    <name evidence="2" type="ORF">GCM10010302_73430</name>
</gene>
<evidence type="ECO:0000313" key="3">
    <source>
        <dbReference type="Proteomes" id="UP001501867"/>
    </source>
</evidence>
<reference evidence="3" key="1">
    <citation type="journal article" date="2019" name="Int. J. Syst. Evol. Microbiol.">
        <title>The Global Catalogue of Microorganisms (GCM) 10K type strain sequencing project: providing services to taxonomists for standard genome sequencing and annotation.</title>
        <authorList>
            <consortium name="The Broad Institute Genomics Platform"/>
            <consortium name="The Broad Institute Genome Sequencing Center for Infectious Disease"/>
            <person name="Wu L."/>
            <person name="Ma J."/>
        </authorList>
    </citation>
    <scope>NUCLEOTIDE SEQUENCE [LARGE SCALE GENOMIC DNA]</scope>
    <source>
        <strain evidence="3">JCM 4505</strain>
    </source>
</reference>
<comment type="caution">
    <text evidence="2">The sequence shown here is derived from an EMBL/GenBank/DDBJ whole genome shotgun (WGS) entry which is preliminary data.</text>
</comment>
<dbReference type="InterPro" id="IPR024735">
    <property type="entry name" value="TcpC"/>
</dbReference>
<feature type="compositionally biased region" description="Low complexity" evidence="1">
    <location>
        <begin position="37"/>
        <end position="53"/>
    </location>
</feature>
<evidence type="ECO:0000313" key="2">
    <source>
        <dbReference type="EMBL" id="GAA0323574.1"/>
    </source>
</evidence>
<evidence type="ECO:0008006" key="4">
    <source>
        <dbReference type="Google" id="ProtNLM"/>
    </source>
</evidence>
<name>A0ABP3FQT9_9ACTN</name>
<sequence>MTDHSSSADGVGEGRPAGHPAQQAPGPYESPAAPQLSAEAARSQVAAAWVRVAPQSNVPPGQAAVPSLPPRADGPAPESKKDKREQAKAERKAEYERKKAARKAEYESKKAARDARKGGGKAASVQTPAAVAAPAAGAEPSAAVTTPAPAQSGAKGPDARFDVPRPGGRLPSNGKSTHVALRATLLITTCVFALGSCGVTGLVIGRSSVTVKPAALDGQDLTRYRLTDFPVQAAAVFAEEYASLCMTYSPETADKRRESLSRYVSAGVDRDCGWNGKGKQQVKQANWDGTVEDLPEYGKNGRYLNIQVTYTGGRTTTLSVPVYVKDLAGASGLRVVGNVGEMPLPIRDTAPALEKGGEVVDQELSNQLRDQVLAGYFKAWAASDTTALTRFTTPDATPAAVSGLAGALTAPVVQEVQALAPEGTESGKKVTYSQGQAVPARVTVVWGGGGPDDAKADVTLKRSYRVTVVNTAQGWFIKDIRGGVMDPTGGRADTPGQATASPSPSPATGPSGSPAPAGSPSPSGAASPGPSPSPKPEASKSH</sequence>
<proteinExistence type="predicted"/>
<keyword evidence="3" id="KW-1185">Reference proteome</keyword>
<feature type="compositionally biased region" description="Low complexity" evidence="1">
    <location>
        <begin position="498"/>
        <end position="528"/>
    </location>
</feature>
<dbReference type="EMBL" id="BAAABV010000032">
    <property type="protein sequence ID" value="GAA0323574.1"/>
    <property type="molecule type" value="Genomic_DNA"/>
</dbReference>
<feature type="region of interest" description="Disordered" evidence="1">
    <location>
        <begin position="1"/>
        <end position="175"/>
    </location>
</feature>
<dbReference type="RefSeq" id="WP_344169582.1">
    <property type="nucleotide sequence ID" value="NZ_BAAABV010000032.1"/>
</dbReference>
<organism evidence="2 3">
    <name type="scientific">Streptomyces polychromogenes</name>
    <dbReference type="NCBI Taxonomy" id="67342"/>
    <lineage>
        <taxon>Bacteria</taxon>
        <taxon>Bacillati</taxon>
        <taxon>Actinomycetota</taxon>
        <taxon>Actinomycetes</taxon>
        <taxon>Kitasatosporales</taxon>
        <taxon>Streptomycetaceae</taxon>
        <taxon>Streptomyces</taxon>
    </lineage>
</organism>
<feature type="compositionally biased region" description="Low complexity" evidence="1">
    <location>
        <begin position="122"/>
        <end position="146"/>
    </location>
</feature>
<feature type="compositionally biased region" description="Basic and acidic residues" evidence="1">
    <location>
        <begin position="78"/>
        <end position="117"/>
    </location>
</feature>
<dbReference type="Proteomes" id="UP001501867">
    <property type="component" value="Unassembled WGS sequence"/>
</dbReference>
<feature type="region of interest" description="Disordered" evidence="1">
    <location>
        <begin position="481"/>
        <end position="542"/>
    </location>
</feature>